<accession>A0A514ECD9</accession>
<proteinExistence type="predicted"/>
<dbReference type="RefSeq" id="WP_142742105.1">
    <property type="nucleotide sequence ID" value="NZ_CP038228.1"/>
</dbReference>
<dbReference type="Proteomes" id="UP000319349">
    <property type="component" value="Chromosome"/>
</dbReference>
<dbReference type="EMBL" id="CP038228">
    <property type="protein sequence ID" value="QDI03443.1"/>
    <property type="molecule type" value="Genomic_DNA"/>
</dbReference>
<organism evidence="1 2">
    <name type="scientific">Xanthomonas cerealis pv. cerealis</name>
    <dbReference type="NCBI Taxonomy" id="152263"/>
    <lineage>
        <taxon>Bacteria</taxon>
        <taxon>Pseudomonadati</taxon>
        <taxon>Pseudomonadota</taxon>
        <taxon>Gammaproteobacteria</taxon>
        <taxon>Lysobacterales</taxon>
        <taxon>Lysobacteraceae</taxon>
        <taxon>Xanthomonas</taxon>
        <taxon>Xanthomonas translucens group</taxon>
        <taxon>Xanthomonas cerealis</taxon>
    </lineage>
</organism>
<evidence type="ECO:0008006" key="3">
    <source>
        <dbReference type="Google" id="ProtNLM"/>
    </source>
</evidence>
<reference evidence="1 2" key="1">
    <citation type="submission" date="2019-03" db="EMBL/GenBank/DDBJ databases">
        <title>Tal1 in Xanthomonas translucens pv. cerealis Contributes to Virulence in Bacterial Leaf Streak of Wheat.</title>
        <authorList>
            <person name="Shah S.M.A."/>
            <person name="Haq F."/>
            <person name="Ma W."/>
            <person name="Xu X."/>
            <person name="Wang S."/>
            <person name="Xu Z."/>
            <person name="Zou L."/>
            <person name="Zhu B."/>
            <person name="Chen G."/>
        </authorList>
    </citation>
    <scope>NUCLEOTIDE SEQUENCE [LARGE SCALE GENOMIC DNA]</scope>
    <source>
        <strain evidence="1 2">01</strain>
    </source>
</reference>
<protein>
    <recommendedName>
        <fullName evidence="3">DUF1311 domain-containing protein</fullName>
    </recommendedName>
</protein>
<name>A0A514ECD9_9XANT</name>
<evidence type="ECO:0000313" key="1">
    <source>
        <dbReference type="EMBL" id="QDI03443.1"/>
    </source>
</evidence>
<sequence>MIPLLALCLPFSPAQLRNRPEHPVGPSSNTGQLDADYRAFAMIAQAKRQVRRDAELERAVCALEVQWGVRRG</sequence>
<gene>
    <name evidence="1" type="ORF">E4A48_06825</name>
</gene>
<dbReference type="AlphaFoldDB" id="A0A514ECD9"/>
<keyword evidence="2" id="KW-1185">Reference proteome</keyword>
<evidence type="ECO:0000313" key="2">
    <source>
        <dbReference type="Proteomes" id="UP000319349"/>
    </source>
</evidence>